<gene>
    <name evidence="10" type="primary">nad1</name>
</gene>
<dbReference type="PANTHER" id="PTHR11432:SF3">
    <property type="entry name" value="NADH-UBIQUINONE OXIDOREDUCTASE CHAIN 1"/>
    <property type="match status" value="1"/>
</dbReference>
<feature type="transmembrane region" description="Helical" evidence="9">
    <location>
        <begin position="6"/>
        <end position="29"/>
    </location>
</feature>
<dbReference type="PROSITE" id="PS00667">
    <property type="entry name" value="COMPLEX1_ND1_1"/>
    <property type="match status" value="1"/>
</dbReference>
<evidence type="ECO:0000313" key="10">
    <source>
        <dbReference type="EMBL" id="WNS59351.1"/>
    </source>
</evidence>
<feature type="transmembrane region" description="Helical" evidence="9">
    <location>
        <begin position="225"/>
        <end position="249"/>
    </location>
</feature>
<dbReference type="EC" id="7.1.1.2" evidence="8"/>
<evidence type="ECO:0000256" key="4">
    <source>
        <dbReference type="ARBA" id="ARBA00022692"/>
    </source>
</evidence>
<sequence length="325" mass="35936">MNTVTITILNTLNLIIPILLSVAFIVLIERKIIGYMQLRKGPGIVGPYGILQTIADGIKLFIKENLKPISASPALFFFAPTLFLILALILWTTIPCPQTPLNINLSLILIIGISSLSVYSILGSGWSSNSKYSLLGGIRAVAQTISYEISMGLILLSVVIIAGTFNLNGIINAQNNSWFIMSCLPLSYIWFISTLAETNRTPFDLAEGESELVSGYNVEYAGGPFALFFLAEYANIIFMNLLTTILFLGSNSPINIIPLNIITIAIKTSILSSIFLWVRASFPRFRYDQLMFLTWKNYLPLSIGILIWNILIINSINLIAPNTFI</sequence>
<keyword evidence="8" id="KW-0830">Ubiquinone</keyword>
<feature type="transmembrane region" description="Helical" evidence="9">
    <location>
        <begin position="298"/>
        <end position="320"/>
    </location>
</feature>
<dbReference type="EMBL" id="OQ721985">
    <property type="protein sequence ID" value="WNS59351.1"/>
    <property type="molecule type" value="Genomic_DNA"/>
</dbReference>
<keyword evidence="6 9" id="KW-0472">Membrane</keyword>
<keyword evidence="5 9" id="KW-1133">Transmembrane helix</keyword>
<evidence type="ECO:0000256" key="8">
    <source>
        <dbReference type="RuleBase" id="RU000473"/>
    </source>
</evidence>
<dbReference type="GO" id="GO:0005743">
    <property type="term" value="C:mitochondrial inner membrane"/>
    <property type="evidence" value="ECO:0007669"/>
    <property type="project" value="UniProtKB-SubCell"/>
</dbReference>
<dbReference type="GO" id="GO:0008137">
    <property type="term" value="F:NADH dehydrogenase (ubiquinone) activity"/>
    <property type="evidence" value="ECO:0007669"/>
    <property type="project" value="UniProtKB-EC"/>
</dbReference>
<comment type="similarity">
    <text evidence="2 7">Belongs to the complex I subunit 1 family.</text>
</comment>
<evidence type="ECO:0000256" key="7">
    <source>
        <dbReference type="RuleBase" id="RU000471"/>
    </source>
</evidence>
<feature type="transmembrane region" description="Helical" evidence="9">
    <location>
        <begin position="149"/>
        <end position="171"/>
    </location>
</feature>
<evidence type="ECO:0000256" key="9">
    <source>
        <dbReference type="SAM" id="Phobius"/>
    </source>
</evidence>
<dbReference type="GO" id="GO:0003954">
    <property type="term" value="F:NADH dehydrogenase activity"/>
    <property type="evidence" value="ECO:0007669"/>
    <property type="project" value="TreeGrafter"/>
</dbReference>
<evidence type="ECO:0000256" key="6">
    <source>
        <dbReference type="ARBA" id="ARBA00023136"/>
    </source>
</evidence>
<organism evidence="10">
    <name type="scientific">Hyocrinidae sp</name>
    <dbReference type="NCBI Taxonomy" id="3078845"/>
    <lineage>
        <taxon>Eukaryota</taxon>
        <taxon>Metazoa</taxon>
        <taxon>Echinodermata</taxon>
        <taxon>Pelmatozoa</taxon>
        <taxon>Crinoidea</taxon>
        <taxon>Articulata</taxon>
        <taxon>Hyocrinida</taxon>
        <taxon>Hyocrinidae</taxon>
    </lineage>
</organism>
<geneLocation type="mitochondrion" evidence="10"/>
<keyword evidence="8 10" id="KW-0496">Mitochondrion</keyword>
<evidence type="ECO:0000256" key="3">
    <source>
        <dbReference type="ARBA" id="ARBA00021009"/>
    </source>
</evidence>
<dbReference type="PANTHER" id="PTHR11432">
    <property type="entry name" value="NADH DEHYDROGENASE SUBUNIT 1"/>
    <property type="match status" value="1"/>
</dbReference>
<feature type="transmembrane region" description="Helical" evidence="9">
    <location>
        <begin position="178"/>
        <end position="196"/>
    </location>
</feature>
<keyword evidence="7" id="KW-0520">NAD</keyword>
<comment type="catalytic activity">
    <reaction evidence="8">
        <text>a ubiquinone + NADH + 5 H(+)(in) = a ubiquinol + NAD(+) + 4 H(+)(out)</text>
        <dbReference type="Rhea" id="RHEA:29091"/>
        <dbReference type="Rhea" id="RHEA-COMP:9565"/>
        <dbReference type="Rhea" id="RHEA-COMP:9566"/>
        <dbReference type="ChEBI" id="CHEBI:15378"/>
        <dbReference type="ChEBI" id="CHEBI:16389"/>
        <dbReference type="ChEBI" id="CHEBI:17976"/>
        <dbReference type="ChEBI" id="CHEBI:57540"/>
        <dbReference type="ChEBI" id="CHEBI:57945"/>
        <dbReference type="EC" id="7.1.1.2"/>
    </reaction>
</comment>
<dbReference type="HAMAP" id="MF_01350">
    <property type="entry name" value="NDH1_NuoH"/>
    <property type="match status" value="1"/>
</dbReference>
<dbReference type="InterPro" id="IPR001694">
    <property type="entry name" value="NADH_UbQ_OxRdtase_su1/FPO"/>
</dbReference>
<accession>A0AA96S1T9</accession>
<feature type="transmembrane region" description="Helical" evidence="9">
    <location>
        <begin position="256"/>
        <end position="278"/>
    </location>
</feature>
<protein>
    <recommendedName>
        <fullName evidence="3 8">NADH-ubiquinone oxidoreductase chain 1</fullName>
        <ecNumber evidence="8">7.1.1.2</ecNumber>
    </recommendedName>
</protein>
<evidence type="ECO:0000256" key="1">
    <source>
        <dbReference type="ARBA" id="ARBA00004141"/>
    </source>
</evidence>
<dbReference type="InterPro" id="IPR018086">
    <property type="entry name" value="NADH_UbQ_OxRdtase_su1_CS"/>
</dbReference>
<dbReference type="Pfam" id="PF00146">
    <property type="entry name" value="NADHdh"/>
    <property type="match status" value="1"/>
</dbReference>
<reference evidence="10" key="1">
    <citation type="submission" date="2023-03" db="EMBL/GenBank/DDBJ databases">
        <authorList>
            <person name="Sun Y."/>
        </authorList>
    </citation>
    <scope>NUCLEOTIDE SEQUENCE</scope>
    <source>
        <strain evidence="10">DY72</strain>
    </source>
</reference>
<keyword evidence="4 7" id="KW-0812">Transmembrane</keyword>
<name>A0AA96S1T9_9ECHI</name>
<feature type="transmembrane region" description="Helical" evidence="9">
    <location>
        <begin position="74"/>
        <end position="94"/>
    </location>
</feature>
<proteinExistence type="inferred from homology"/>
<dbReference type="GO" id="GO:0009060">
    <property type="term" value="P:aerobic respiration"/>
    <property type="evidence" value="ECO:0007669"/>
    <property type="project" value="TreeGrafter"/>
</dbReference>
<feature type="transmembrane region" description="Helical" evidence="9">
    <location>
        <begin position="101"/>
        <end position="122"/>
    </location>
</feature>
<dbReference type="AlphaFoldDB" id="A0AA96S1T9"/>
<evidence type="ECO:0000256" key="5">
    <source>
        <dbReference type="ARBA" id="ARBA00022989"/>
    </source>
</evidence>
<evidence type="ECO:0000256" key="2">
    <source>
        <dbReference type="ARBA" id="ARBA00010535"/>
    </source>
</evidence>
<comment type="subcellular location">
    <subcellularLocation>
        <location evidence="1">Membrane</location>
        <topology evidence="1">Multi-pass membrane protein</topology>
    </subcellularLocation>
    <subcellularLocation>
        <location evidence="7">Mitochondrion inner membrane</location>
        <topology evidence="7">Multi-pass membrane protein</topology>
    </subcellularLocation>
</comment>
<dbReference type="PROSITE" id="PS00668">
    <property type="entry name" value="COMPLEX1_ND1_2"/>
    <property type="match status" value="1"/>
</dbReference>